<evidence type="ECO:0000313" key="4">
    <source>
        <dbReference type="EMBL" id="GAA0457355.1"/>
    </source>
</evidence>
<dbReference type="NCBIfam" id="NF005814">
    <property type="entry name" value="PRK07680.1"/>
    <property type="match status" value="1"/>
</dbReference>
<dbReference type="Proteomes" id="UP001500740">
    <property type="component" value="Unassembled WGS sequence"/>
</dbReference>
<dbReference type="InterPro" id="IPR000304">
    <property type="entry name" value="Pyrroline-COOH_reductase"/>
</dbReference>
<dbReference type="Pfam" id="PF03807">
    <property type="entry name" value="F420_oxidored"/>
    <property type="match status" value="1"/>
</dbReference>
<dbReference type="InterPro" id="IPR036291">
    <property type="entry name" value="NAD(P)-bd_dom_sf"/>
</dbReference>
<keyword evidence="5" id="KW-1185">Reference proteome</keyword>
<dbReference type="InterPro" id="IPR008927">
    <property type="entry name" value="6-PGluconate_DH-like_C_sf"/>
</dbReference>
<dbReference type="PANTHER" id="PTHR11645:SF51">
    <property type="entry name" value="COME OPERON PROTEIN 4"/>
    <property type="match status" value="1"/>
</dbReference>
<protein>
    <submittedName>
        <fullName evidence="4">Late competence protein ComER</fullName>
    </submittedName>
</protein>
<feature type="domain" description="Pyrroline-5-carboxylate reductase dimerisation" evidence="3">
    <location>
        <begin position="159"/>
        <end position="259"/>
    </location>
</feature>
<dbReference type="PANTHER" id="PTHR11645">
    <property type="entry name" value="PYRROLINE-5-CARBOXYLATE REDUCTASE"/>
    <property type="match status" value="1"/>
</dbReference>
<dbReference type="SUPFAM" id="SSF48179">
    <property type="entry name" value="6-phosphogluconate dehydrogenase C-terminal domain-like"/>
    <property type="match status" value="1"/>
</dbReference>
<dbReference type="InterPro" id="IPR028939">
    <property type="entry name" value="P5C_Rdtase_cat_N"/>
</dbReference>
<name>A0ABN0ZS55_9BACI</name>
<dbReference type="Gene3D" id="3.40.50.720">
    <property type="entry name" value="NAD(P)-binding Rossmann-like Domain"/>
    <property type="match status" value="1"/>
</dbReference>
<evidence type="ECO:0000259" key="2">
    <source>
        <dbReference type="Pfam" id="PF03807"/>
    </source>
</evidence>
<evidence type="ECO:0000256" key="1">
    <source>
        <dbReference type="ARBA" id="ARBA00005525"/>
    </source>
</evidence>
<proteinExistence type="inferred from homology"/>
<organism evidence="4 5">
    <name type="scientific">Alkalibacillus silvisoli</name>
    <dbReference type="NCBI Taxonomy" id="392823"/>
    <lineage>
        <taxon>Bacteria</taxon>
        <taxon>Bacillati</taxon>
        <taxon>Bacillota</taxon>
        <taxon>Bacilli</taxon>
        <taxon>Bacillales</taxon>
        <taxon>Bacillaceae</taxon>
        <taxon>Alkalibacillus</taxon>
    </lineage>
</organism>
<dbReference type="PIRSF" id="PIRSF000193">
    <property type="entry name" value="Pyrrol-5-carb_rd"/>
    <property type="match status" value="1"/>
</dbReference>
<reference evidence="4 5" key="1">
    <citation type="journal article" date="2019" name="Int. J. Syst. Evol. Microbiol.">
        <title>The Global Catalogue of Microorganisms (GCM) 10K type strain sequencing project: providing services to taxonomists for standard genome sequencing and annotation.</title>
        <authorList>
            <consortium name="The Broad Institute Genomics Platform"/>
            <consortium name="The Broad Institute Genome Sequencing Center for Infectious Disease"/>
            <person name="Wu L."/>
            <person name="Ma J."/>
        </authorList>
    </citation>
    <scope>NUCLEOTIDE SEQUENCE [LARGE SCALE GENOMIC DNA]</scope>
    <source>
        <strain evidence="4 5">JCM 14193</strain>
    </source>
</reference>
<dbReference type="Gene3D" id="1.10.3730.10">
    <property type="entry name" value="ProC C-terminal domain-like"/>
    <property type="match status" value="1"/>
</dbReference>
<dbReference type="RefSeq" id="WP_343782255.1">
    <property type="nucleotide sequence ID" value="NZ_BAAACZ010000009.1"/>
</dbReference>
<feature type="domain" description="Pyrroline-5-carboxylate reductase catalytic N-terminal" evidence="2">
    <location>
        <begin position="4"/>
        <end position="96"/>
    </location>
</feature>
<evidence type="ECO:0000259" key="3">
    <source>
        <dbReference type="Pfam" id="PF14748"/>
    </source>
</evidence>
<evidence type="ECO:0000313" key="5">
    <source>
        <dbReference type="Proteomes" id="UP001500740"/>
    </source>
</evidence>
<sequence>MNWGIIGTGNMGTVILNALIESNAVDDRNIYVNNRTFLKAYQLKEDHPGLHVLQTVDAMAETCDVIFLCTKPKEIISIAHRLNGQLNDKQLVISITSSISVDHLQQLLGCQTARMIPSITNRVLHGTTLLTFSSSITEEMKQMLTQTCKLFSDPVEVDEQYVRVSSDLVSCGPAFISYLLQTLIKGAQEQTGVDEKTATQLVETMMIGYGKLLEEGIYDLNSLKEKVMVKGGITGEGMKALELCVPDGFNEVFKKTHEKFYNEQNHADELVNELKTKN</sequence>
<gene>
    <name evidence="4" type="primary">comER</name>
    <name evidence="4" type="ORF">GCM10008935_10420</name>
</gene>
<dbReference type="EMBL" id="BAAACZ010000009">
    <property type="protein sequence ID" value="GAA0457355.1"/>
    <property type="molecule type" value="Genomic_DNA"/>
</dbReference>
<accession>A0ABN0ZS55</accession>
<dbReference type="SUPFAM" id="SSF51735">
    <property type="entry name" value="NAD(P)-binding Rossmann-fold domains"/>
    <property type="match status" value="1"/>
</dbReference>
<dbReference type="InterPro" id="IPR029036">
    <property type="entry name" value="P5CR_dimer"/>
</dbReference>
<comment type="similarity">
    <text evidence="1">Belongs to the pyrroline-5-carboxylate reductase family.</text>
</comment>
<comment type="caution">
    <text evidence="4">The sequence shown here is derived from an EMBL/GenBank/DDBJ whole genome shotgun (WGS) entry which is preliminary data.</text>
</comment>
<dbReference type="Pfam" id="PF14748">
    <property type="entry name" value="P5CR_dimer"/>
    <property type="match status" value="1"/>
</dbReference>